<dbReference type="SUPFAM" id="SSF53850">
    <property type="entry name" value="Periplasmic binding protein-like II"/>
    <property type="match status" value="1"/>
</dbReference>
<feature type="domain" description="Ionotropic glutamate receptor C-terminal" evidence="17">
    <location>
        <begin position="171"/>
        <end position="477"/>
    </location>
</feature>
<evidence type="ECO:0000256" key="11">
    <source>
        <dbReference type="ARBA" id="ARBA00023257"/>
    </source>
</evidence>
<proteinExistence type="inferred from homology"/>
<evidence type="ECO:0000256" key="13">
    <source>
        <dbReference type="ARBA" id="ARBA00023303"/>
    </source>
</evidence>
<evidence type="ECO:0000256" key="4">
    <source>
        <dbReference type="ARBA" id="ARBA00022692"/>
    </source>
</evidence>
<evidence type="ECO:0000256" key="10">
    <source>
        <dbReference type="ARBA" id="ARBA00023180"/>
    </source>
</evidence>
<evidence type="ECO:0000259" key="18">
    <source>
        <dbReference type="SMART" id="SM00918"/>
    </source>
</evidence>
<evidence type="ECO:0000313" key="19">
    <source>
        <dbReference type="EMBL" id="KOB77223.1"/>
    </source>
</evidence>
<dbReference type="GO" id="GO:0045211">
    <property type="term" value="C:postsynaptic membrane"/>
    <property type="evidence" value="ECO:0007669"/>
    <property type="project" value="UniProtKB-SubCell"/>
</dbReference>
<comment type="subcellular location">
    <subcellularLocation>
        <location evidence="1">Membrane</location>
        <topology evidence="1">Multi-pass membrane protein</topology>
    </subcellularLocation>
    <subcellularLocation>
        <location evidence="14">Postsynaptic cell membrane</location>
    </subcellularLocation>
</comment>
<evidence type="ECO:0000256" key="9">
    <source>
        <dbReference type="ARBA" id="ARBA00023170"/>
    </source>
</evidence>
<comment type="caution">
    <text evidence="19">The sequence shown here is derived from an EMBL/GenBank/DDBJ whole genome shotgun (WGS) entry which is preliminary data.</text>
</comment>
<reference evidence="19 20" key="1">
    <citation type="journal article" date="2015" name="Genome Biol. Evol.">
        <title>The genome of winter moth (Operophtera brumata) provides a genomic perspective on sexual dimorphism and phenology.</title>
        <authorList>
            <person name="Derks M.F."/>
            <person name="Smit S."/>
            <person name="Salis L."/>
            <person name="Schijlen E."/>
            <person name="Bossers A."/>
            <person name="Mateman C."/>
            <person name="Pijl A.S."/>
            <person name="de Ridder D."/>
            <person name="Groenen M.A."/>
            <person name="Visser M.E."/>
            <person name="Megens H.J."/>
        </authorList>
    </citation>
    <scope>NUCLEOTIDE SEQUENCE [LARGE SCALE GENOMIC DNA]</scope>
    <source>
        <strain evidence="19">WM2013NL</strain>
        <tissue evidence="19">Head and thorax</tissue>
    </source>
</reference>
<keyword evidence="20" id="KW-1185">Reference proteome</keyword>
<dbReference type="AlphaFoldDB" id="A0A0L7LNX2"/>
<dbReference type="InterPro" id="IPR001320">
    <property type="entry name" value="Iontro_rcpt_C"/>
</dbReference>
<feature type="compositionally biased region" description="Basic residues" evidence="15">
    <location>
        <begin position="597"/>
        <end position="608"/>
    </location>
</feature>
<evidence type="ECO:0000256" key="8">
    <source>
        <dbReference type="ARBA" id="ARBA00023136"/>
    </source>
</evidence>
<keyword evidence="12" id="KW-1071">Ligand-gated ion channel</keyword>
<dbReference type="Pfam" id="PF10613">
    <property type="entry name" value="Lig_chan-Glu_bd"/>
    <property type="match status" value="1"/>
</dbReference>
<keyword evidence="8 16" id="KW-0472">Membrane</keyword>
<keyword evidence="13" id="KW-0407">Ion channel</keyword>
<dbReference type="InterPro" id="IPR028082">
    <property type="entry name" value="Peripla_BP_I"/>
</dbReference>
<evidence type="ECO:0000256" key="2">
    <source>
        <dbReference type="ARBA" id="ARBA00008685"/>
    </source>
</evidence>
<dbReference type="STRING" id="104452.A0A0L7LNX2"/>
<protein>
    <submittedName>
        <fullName evidence="19">Ionotropic glutamate receptor</fullName>
    </submittedName>
</protein>
<keyword evidence="10" id="KW-0325">Glycoprotein</keyword>
<feature type="region of interest" description="Disordered" evidence="15">
    <location>
        <begin position="587"/>
        <end position="622"/>
    </location>
</feature>
<dbReference type="Pfam" id="PF01094">
    <property type="entry name" value="ANF_receptor"/>
    <property type="match status" value="1"/>
</dbReference>
<dbReference type="Gene3D" id="1.10.287.70">
    <property type="match status" value="1"/>
</dbReference>
<organism evidence="19 20">
    <name type="scientific">Operophtera brumata</name>
    <name type="common">Winter moth</name>
    <name type="synonym">Phalaena brumata</name>
    <dbReference type="NCBI Taxonomy" id="104452"/>
    <lineage>
        <taxon>Eukaryota</taxon>
        <taxon>Metazoa</taxon>
        <taxon>Ecdysozoa</taxon>
        <taxon>Arthropoda</taxon>
        <taxon>Hexapoda</taxon>
        <taxon>Insecta</taxon>
        <taxon>Pterygota</taxon>
        <taxon>Neoptera</taxon>
        <taxon>Endopterygota</taxon>
        <taxon>Lepidoptera</taxon>
        <taxon>Glossata</taxon>
        <taxon>Ditrysia</taxon>
        <taxon>Geometroidea</taxon>
        <taxon>Geometridae</taxon>
        <taxon>Larentiinae</taxon>
        <taxon>Operophtera</taxon>
    </lineage>
</organism>
<dbReference type="SMART" id="SM00918">
    <property type="entry name" value="Lig_chan-Glu_bd"/>
    <property type="match status" value="1"/>
</dbReference>
<feature type="domain" description="Ionotropic glutamate receptor L-glutamate and glycine-binding" evidence="18">
    <location>
        <begin position="173"/>
        <end position="229"/>
    </location>
</feature>
<dbReference type="InterPro" id="IPR015683">
    <property type="entry name" value="Ionotropic_Glu_rcpt"/>
</dbReference>
<evidence type="ECO:0000256" key="5">
    <source>
        <dbReference type="ARBA" id="ARBA00022989"/>
    </source>
</evidence>
<dbReference type="Gene3D" id="3.40.50.2300">
    <property type="match status" value="2"/>
</dbReference>
<feature type="transmembrane region" description="Helical" evidence="16">
    <location>
        <begin position="503"/>
        <end position="527"/>
    </location>
</feature>
<evidence type="ECO:0000259" key="17">
    <source>
        <dbReference type="SMART" id="SM00079"/>
    </source>
</evidence>
<evidence type="ECO:0000256" key="15">
    <source>
        <dbReference type="SAM" id="MobiDB-lite"/>
    </source>
</evidence>
<keyword evidence="6" id="KW-0770">Synapse</keyword>
<evidence type="ECO:0000256" key="3">
    <source>
        <dbReference type="ARBA" id="ARBA00022448"/>
    </source>
</evidence>
<dbReference type="InterPro" id="IPR001828">
    <property type="entry name" value="ANF_lig-bd_rcpt"/>
</dbReference>
<keyword evidence="7" id="KW-0406">Ion transport</keyword>
<evidence type="ECO:0000256" key="7">
    <source>
        <dbReference type="ARBA" id="ARBA00023065"/>
    </source>
</evidence>
<dbReference type="InterPro" id="IPR019594">
    <property type="entry name" value="Glu/Gly-bd"/>
</dbReference>
<keyword evidence="3" id="KW-0813">Transport</keyword>
<dbReference type="PANTHER" id="PTHR18966">
    <property type="entry name" value="IONOTROPIC GLUTAMATE RECEPTOR"/>
    <property type="match status" value="1"/>
</dbReference>
<gene>
    <name evidence="19" type="ORF">OBRU01_04649</name>
</gene>
<evidence type="ECO:0000256" key="16">
    <source>
        <dbReference type="SAM" id="Phobius"/>
    </source>
</evidence>
<name>A0A0L7LNX2_OPEBR</name>
<dbReference type="EMBL" id="JTDY01000428">
    <property type="protein sequence ID" value="KOB77223.1"/>
    <property type="molecule type" value="Genomic_DNA"/>
</dbReference>
<comment type="similarity">
    <text evidence="2">Belongs to the glutamate-gated ion channel (TC 1.A.10.1) family.</text>
</comment>
<evidence type="ECO:0000256" key="1">
    <source>
        <dbReference type="ARBA" id="ARBA00004141"/>
    </source>
</evidence>
<keyword evidence="4 16" id="KW-0812">Transmembrane</keyword>
<dbReference type="SMART" id="SM00079">
    <property type="entry name" value="PBPe"/>
    <property type="match status" value="1"/>
</dbReference>
<dbReference type="Proteomes" id="UP000037510">
    <property type="component" value="Unassembled WGS sequence"/>
</dbReference>
<evidence type="ECO:0000313" key="20">
    <source>
        <dbReference type="Proteomes" id="UP000037510"/>
    </source>
</evidence>
<feature type="transmembrane region" description="Helical" evidence="16">
    <location>
        <begin position="382"/>
        <end position="404"/>
    </location>
</feature>
<dbReference type="SUPFAM" id="SSF53822">
    <property type="entry name" value="Periplasmic binding protein-like I"/>
    <property type="match status" value="1"/>
</dbReference>
<evidence type="ECO:0000256" key="14">
    <source>
        <dbReference type="ARBA" id="ARBA00034100"/>
    </source>
</evidence>
<accession>A0A0L7LNX2</accession>
<keyword evidence="11" id="KW-0628">Postsynaptic cell membrane</keyword>
<sequence length="622" mass="70519">MITDCPSVNLEQLLSHAQQAGLMTDEHSYIFVSPDLFTLDLERYRYGGVNMTGLRLVNLIDNGALWNFTAEYNQAFNNSEEDIILPEQLKTKVMLIHDAVKIFSMALDIINTTITPSRLSCEDYSAWKYGSTLLNFMKTIGQWKIDNELNITRPFVPDAEIGEESILRNKTLKVLISTLEGNDRYEGFTIDLIDRLSQILGFSYVFEAESDYGKLENGKFTGMLADLAICDFTMTAERQSGIDFSTPFMTLGIGILYKQPSKQPPEMFSFMAVFSKEVRMHRHTVQAAQQATTRDVLVHGCRYVYIGILYKLPSKQPPEMFSFMAVFSKEEWQNPVPCIEQPEELSNQFSFANSVWLIIGSVMQQGSEIAPIALAPRMITSIWWFFTLVMVASYVGTLVAFLTIEKNVMPFETVKELYELKSIKAETTNYAFFIESPSLEYTTERHWSPYKKYIDDALLKLKESGEVQKIKNVWWKEKHGGGKCGEKHDEEEKQLSMKNMSGAFVVLGGGCLIGLLISTLDMLWGVFKRTVKYGTTFKNELIEELKFALKFSGTVKPVKRKLKTADGSEEALAALEGKDEIMSLPSIRSGRSTSTHKTCHSHSSRHSSRSLTVAFAKRRSYS</sequence>
<evidence type="ECO:0000256" key="6">
    <source>
        <dbReference type="ARBA" id="ARBA00023018"/>
    </source>
</evidence>
<keyword evidence="5 16" id="KW-1133">Transmembrane helix</keyword>
<dbReference type="Gene3D" id="3.40.190.10">
    <property type="entry name" value="Periplasmic binding protein-like II"/>
    <property type="match status" value="1"/>
</dbReference>
<evidence type="ECO:0000256" key="12">
    <source>
        <dbReference type="ARBA" id="ARBA00023286"/>
    </source>
</evidence>
<dbReference type="Pfam" id="PF00060">
    <property type="entry name" value="Lig_chan"/>
    <property type="match status" value="1"/>
</dbReference>
<dbReference type="GO" id="GO:0015276">
    <property type="term" value="F:ligand-gated monoatomic ion channel activity"/>
    <property type="evidence" value="ECO:0007669"/>
    <property type="project" value="InterPro"/>
</dbReference>
<keyword evidence="9 19" id="KW-0675">Receptor</keyword>